<comment type="subcellular location">
    <subcellularLocation>
        <location evidence="1">Cell membrane</location>
        <topology evidence="1">Multi-pass membrane protein</topology>
    </subcellularLocation>
</comment>
<accession>A0ABV2I861</accession>
<dbReference type="PANTHER" id="PTHR33452">
    <property type="entry name" value="OXIDOREDUCTASE CATD-RELATED"/>
    <property type="match status" value="1"/>
</dbReference>
<feature type="transmembrane region" description="Helical" evidence="7">
    <location>
        <begin position="29"/>
        <end position="48"/>
    </location>
</feature>
<evidence type="ECO:0000256" key="5">
    <source>
        <dbReference type="ARBA" id="ARBA00022989"/>
    </source>
</evidence>
<evidence type="ECO:0000256" key="2">
    <source>
        <dbReference type="ARBA" id="ARBA00006679"/>
    </source>
</evidence>
<gene>
    <name evidence="8" type="ORF">ABID12_001037</name>
</gene>
<evidence type="ECO:0000256" key="1">
    <source>
        <dbReference type="ARBA" id="ARBA00004651"/>
    </source>
</evidence>
<feature type="transmembrane region" description="Helical" evidence="7">
    <location>
        <begin position="163"/>
        <end position="181"/>
    </location>
</feature>
<dbReference type="Pfam" id="PF07681">
    <property type="entry name" value="DoxX"/>
    <property type="match status" value="1"/>
</dbReference>
<keyword evidence="9" id="KW-1185">Reference proteome</keyword>
<dbReference type="InterPro" id="IPR032808">
    <property type="entry name" value="DoxX"/>
</dbReference>
<keyword evidence="5 7" id="KW-1133">Transmembrane helix</keyword>
<dbReference type="Proteomes" id="UP001549164">
    <property type="component" value="Unassembled WGS sequence"/>
</dbReference>
<keyword evidence="3" id="KW-1003">Cell membrane</keyword>
<proteinExistence type="inferred from homology"/>
<organism evidence="8 9">
    <name type="scientific">Martelella mangrovi</name>
    <dbReference type="NCBI Taxonomy" id="1397477"/>
    <lineage>
        <taxon>Bacteria</taxon>
        <taxon>Pseudomonadati</taxon>
        <taxon>Pseudomonadota</taxon>
        <taxon>Alphaproteobacteria</taxon>
        <taxon>Hyphomicrobiales</taxon>
        <taxon>Aurantimonadaceae</taxon>
        <taxon>Martelella</taxon>
    </lineage>
</organism>
<evidence type="ECO:0000256" key="6">
    <source>
        <dbReference type="ARBA" id="ARBA00023136"/>
    </source>
</evidence>
<feature type="transmembrane region" description="Helical" evidence="7">
    <location>
        <begin position="95"/>
        <end position="112"/>
    </location>
</feature>
<comment type="similarity">
    <text evidence="2">Belongs to the DoxX family.</text>
</comment>
<dbReference type="PANTHER" id="PTHR33452:SF1">
    <property type="entry name" value="INNER MEMBRANE PROTEIN YPHA-RELATED"/>
    <property type="match status" value="1"/>
</dbReference>
<feature type="transmembrane region" description="Helical" evidence="7">
    <location>
        <begin position="68"/>
        <end position="88"/>
    </location>
</feature>
<evidence type="ECO:0000313" key="8">
    <source>
        <dbReference type="EMBL" id="MET3599106.1"/>
    </source>
</evidence>
<protein>
    <submittedName>
        <fullName evidence="8">Oxidoreductase</fullName>
    </submittedName>
</protein>
<reference evidence="8 9" key="1">
    <citation type="submission" date="2024-06" db="EMBL/GenBank/DDBJ databases">
        <title>Genomic Encyclopedia of Type Strains, Phase IV (KMG-IV): sequencing the most valuable type-strain genomes for metagenomic binning, comparative biology and taxonomic classification.</title>
        <authorList>
            <person name="Goeker M."/>
        </authorList>
    </citation>
    <scope>NUCLEOTIDE SEQUENCE [LARGE SCALE GENOMIC DNA]</scope>
    <source>
        <strain evidence="8 9">DSM 28102</strain>
    </source>
</reference>
<keyword evidence="4 7" id="KW-0812">Transmembrane</keyword>
<keyword evidence="6 7" id="KW-0472">Membrane</keyword>
<evidence type="ECO:0000256" key="7">
    <source>
        <dbReference type="SAM" id="Phobius"/>
    </source>
</evidence>
<dbReference type="RefSeq" id="WP_354433370.1">
    <property type="nucleotide sequence ID" value="NZ_JBEPLY010000003.1"/>
</dbReference>
<dbReference type="EMBL" id="JBEPLY010000003">
    <property type="protein sequence ID" value="MET3599106.1"/>
    <property type="molecule type" value="Genomic_DNA"/>
</dbReference>
<dbReference type="InterPro" id="IPR051907">
    <property type="entry name" value="DoxX-like_oxidoreductase"/>
</dbReference>
<comment type="caution">
    <text evidence="8">The sequence shown here is derived from an EMBL/GenBank/DDBJ whole genome shotgun (WGS) entry which is preliminary data.</text>
</comment>
<name>A0ABV2I861_9HYPH</name>
<evidence type="ECO:0000256" key="3">
    <source>
        <dbReference type="ARBA" id="ARBA00022475"/>
    </source>
</evidence>
<evidence type="ECO:0000256" key="4">
    <source>
        <dbReference type="ARBA" id="ARBA00022692"/>
    </source>
</evidence>
<evidence type="ECO:0000313" key="9">
    <source>
        <dbReference type="Proteomes" id="UP001549164"/>
    </source>
</evidence>
<sequence>MSDITFKNEPARLYFPFLAGFYDRVAQPLAWVAFRVAIGGLLAIEGWPKITHPMGQVGFVENLHFYPGWLWSPTLAAIQFFGGILIVLGLFTRAAALANAVMLAITIVFHYTHPYGHAFLTPAGIEALTTHAEFFTSAAQRRLADGGHAFLELAQGKAEQDSWFWAGGAFLFAAFGGRYFALDNMMKKIF</sequence>